<dbReference type="Pfam" id="PF12697">
    <property type="entry name" value="Abhydrolase_6"/>
    <property type="match status" value="1"/>
</dbReference>
<dbReference type="EMBL" id="BSFJ01000016">
    <property type="protein sequence ID" value="GLK72491.1"/>
    <property type="molecule type" value="Genomic_DNA"/>
</dbReference>
<evidence type="ECO:0000313" key="4">
    <source>
        <dbReference type="Proteomes" id="UP001143370"/>
    </source>
</evidence>
<sequence>MKNMILGVLIAMATASPVPAQTRGDAKPVSIVLVHGAFVDASGWKSVYDILTDDGYEVLVVQNPTITLESDVEATRQVIARATKPVVLVGHSYGGAVISEAGSDPKVRNLAYIAAFAPDVGESVFELATRPTPGEASPPLLPPADGFILVDPAKFSTSFAQDVDISITGFMAMAQVPWGLGAVQPKLTRAAWKDKPVHYMLTTQDRMVAPSTQRFMATRAKATLVELSSSHAAMLSHPKEVAAFIEKAAVEGN</sequence>
<name>A0A9W6MZU6_9HYPH</name>
<feature type="domain" description="AB hydrolase-1" evidence="2">
    <location>
        <begin position="31"/>
        <end position="243"/>
    </location>
</feature>
<feature type="signal peptide" evidence="1">
    <location>
        <begin position="1"/>
        <end position="20"/>
    </location>
</feature>
<accession>A0A9W6MZU6</accession>
<evidence type="ECO:0000259" key="2">
    <source>
        <dbReference type="Pfam" id="PF12697"/>
    </source>
</evidence>
<protein>
    <submittedName>
        <fullName evidence="3">Alpha/beta hydrolase</fullName>
    </submittedName>
</protein>
<dbReference type="Proteomes" id="UP001143370">
    <property type="component" value="Unassembled WGS sequence"/>
</dbReference>
<organism evidence="3 4">
    <name type="scientific">Ancylobacter dichloromethanicus</name>
    <dbReference type="NCBI Taxonomy" id="518825"/>
    <lineage>
        <taxon>Bacteria</taxon>
        <taxon>Pseudomonadati</taxon>
        <taxon>Pseudomonadota</taxon>
        <taxon>Alphaproteobacteria</taxon>
        <taxon>Hyphomicrobiales</taxon>
        <taxon>Xanthobacteraceae</taxon>
        <taxon>Ancylobacter</taxon>
    </lineage>
</organism>
<dbReference type="AlphaFoldDB" id="A0A9W6MZU6"/>
<evidence type="ECO:0000313" key="3">
    <source>
        <dbReference type="EMBL" id="GLK72491.1"/>
    </source>
</evidence>
<comment type="caution">
    <text evidence="3">The sequence shown here is derived from an EMBL/GenBank/DDBJ whole genome shotgun (WGS) entry which is preliminary data.</text>
</comment>
<reference evidence="3" key="2">
    <citation type="submission" date="2023-01" db="EMBL/GenBank/DDBJ databases">
        <authorList>
            <person name="Sun Q."/>
            <person name="Evtushenko L."/>
        </authorList>
    </citation>
    <scope>NUCLEOTIDE SEQUENCE</scope>
    <source>
        <strain evidence="3">VKM B-2484</strain>
    </source>
</reference>
<reference evidence="3" key="1">
    <citation type="journal article" date="2014" name="Int. J. Syst. Evol. Microbiol.">
        <title>Complete genome sequence of Corynebacterium casei LMG S-19264T (=DSM 44701T), isolated from a smear-ripened cheese.</title>
        <authorList>
            <consortium name="US DOE Joint Genome Institute (JGI-PGF)"/>
            <person name="Walter F."/>
            <person name="Albersmeier A."/>
            <person name="Kalinowski J."/>
            <person name="Ruckert C."/>
        </authorList>
    </citation>
    <scope>NUCLEOTIDE SEQUENCE</scope>
    <source>
        <strain evidence="3">VKM B-2484</strain>
    </source>
</reference>
<dbReference type="InterPro" id="IPR000073">
    <property type="entry name" value="AB_hydrolase_1"/>
</dbReference>
<keyword evidence="3" id="KW-0378">Hydrolase</keyword>
<gene>
    <name evidence="3" type="ORF">GCM10017643_26070</name>
</gene>
<dbReference type="InterPro" id="IPR029058">
    <property type="entry name" value="AB_hydrolase_fold"/>
</dbReference>
<dbReference type="PANTHER" id="PTHR37017:SF11">
    <property type="entry name" value="ESTERASE_LIPASE_THIOESTERASE DOMAIN-CONTAINING PROTEIN"/>
    <property type="match status" value="1"/>
</dbReference>
<dbReference type="SUPFAM" id="SSF53474">
    <property type="entry name" value="alpha/beta-Hydrolases"/>
    <property type="match status" value="1"/>
</dbReference>
<dbReference type="Gene3D" id="3.40.50.1820">
    <property type="entry name" value="alpha/beta hydrolase"/>
    <property type="match status" value="1"/>
</dbReference>
<feature type="chain" id="PRO_5040949666" evidence="1">
    <location>
        <begin position="21"/>
        <end position="253"/>
    </location>
</feature>
<keyword evidence="4" id="KW-1185">Reference proteome</keyword>
<dbReference type="RefSeq" id="WP_213373638.1">
    <property type="nucleotide sequence ID" value="NZ_BSFJ01000016.1"/>
</dbReference>
<keyword evidence="1" id="KW-0732">Signal</keyword>
<dbReference type="PANTHER" id="PTHR37017">
    <property type="entry name" value="AB HYDROLASE-1 DOMAIN-CONTAINING PROTEIN-RELATED"/>
    <property type="match status" value="1"/>
</dbReference>
<dbReference type="InterPro" id="IPR052897">
    <property type="entry name" value="Sec-Metab_Biosynth_Hydrolase"/>
</dbReference>
<dbReference type="GO" id="GO:0016787">
    <property type="term" value="F:hydrolase activity"/>
    <property type="evidence" value="ECO:0007669"/>
    <property type="project" value="UniProtKB-KW"/>
</dbReference>
<proteinExistence type="predicted"/>
<evidence type="ECO:0000256" key="1">
    <source>
        <dbReference type="SAM" id="SignalP"/>
    </source>
</evidence>